<keyword evidence="2" id="KW-1185">Reference proteome</keyword>
<protein>
    <submittedName>
        <fullName evidence="1">Response regulator</fullName>
    </submittedName>
</protein>
<gene>
    <name evidence="1" type="ORF">BH720_029750</name>
</gene>
<sequence length="378" mass="43091">MNFEEILEFVEATLEAKAEKPLTSPEKEILKAAWDNETYSSVADSLYLSVGYIKDLASLLWQRLSDAFGEKITKNNFRWLLEAQSAQTLNETIENMVFSQPESREGNIFVVDDVTENVFLLTQFLTKQGYKVRMTKSAKMALKAISHHPPDLILLDILMPDMNGYEVCQALKCDETTSEIPVIFLSALEEPLDKVKAFNIGAADYISKPIQLEETLARIQTQLTIQKQKCLLKKQIEQHQQTVEILYQSRALLANVLNSSKDGISALQALRDPLSEEIKDFRCLVVNPIFAKLFDRSREELMSELGLKNCFFKVSSTLFTYLVRVVETGQSMETGFYWKKNNQQTLYYFSAVKFGDGCLVTVRNITHLNFLDSQLNVV</sequence>
<organism evidence="1 2">
    <name type="scientific">Desertifilum tharense IPPAS B-1220</name>
    <dbReference type="NCBI Taxonomy" id="1781255"/>
    <lineage>
        <taxon>Bacteria</taxon>
        <taxon>Bacillati</taxon>
        <taxon>Cyanobacteriota</taxon>
        <taxon>Cyanophyceae</taxon>
        <taxon>Desertifilales</taxon>
        <taxon>Desertifilaceae</taxon>
        <taxon>Desertifilum</taxon>
    </lineage>
</organism>
<dbReference type="EMBL" id="CP182909">
    <property type="protein sequence ID" value="XPM63449.1"/>
    <property type="molecule type" value="Genomic_DNA"/>
</dbReference>
<name>A0ACD5GS23_9CYAN</name>
<proteinExistence type="predicted"/>
<dbReference type="Proteomes" id="UP000095472">
    <property type="component" value="Chromosome"/>
</dbReference>
<evidence type="ECO:0000313" key="1">
    <source>
        <dbReference type="EMBL" id="XPM63449.1"/>
    </source>
</evidence>
<evidence type="ECO:0000313" key="2">
    <source>
        <dbReference type="Proteomes" id="UP000095472"/>
    </source>
</evidence>
<reference evidence="1 2" key="1">
    <citation type="journal article" date="2016" name="Genome Announc.">
        <title>Draft Genome Sequence of the Thermotolerant Cyanobacterium Desertifilum sp. IPPAS B-1220.</title>
        <authorList>
            <person name="Mironov K.S."/>
            <person name="Sinetova M.A."/>
            <person name="Bolatkhan K."/>
            <person name="Zayadan B.K."/>
            <person name="Ustinova V.V."/>
            <person name="Kupriyanova E.V."/>
            <person name="Skrypnik A.N."/>
            <person name="Gogoleva N.E."/>
            <person name="Gogolev Y.V."/>
            <person name="Los D.A."/>
        </authorList>
    </citation>
    <scope>NUCLEOTIDE SEQUENCE [LARGE SCALE GENOMIC DNA]</scope>
    <source>
        <strain evidence="1 2">IPPAS B-1220</strain>
    </source>
</reference>
<accession>A0ACD5GS23</accession>